<proteinExistence type="predicted"/>
<protein>
    <submittedName>
        <fullName evidence="3">Unannotated protein</fullName>
    </submittedName>
</protein>
<name>A0A6J7LV93_9ZZZZ</name>
<reference evidence="3" key="1">
    <citation type="submission" date="2020-05" db="EMBL/GenBank/DDBJ databases">
        <authorList>
            <person name="Chiriac C."/>
            <person name="Salcher M."/>
            <person name="Ghai R."/>
            <person name="Kavagutti S V."/>
        </authorList>
    </citation>
    <scope>NUCLEOTIDE SEQUENCE</scope>
</reference>
<organism evidence="3">
    <name type="scientific">freshwater metagenome</name>
    <dbReference type="NCBI Taxonomy" id="449393"/>
    <lineage>
        <taxon>unclassified sequences</taxon>
        <taxon>metagenomes</taxon>
        <taxon>ecological metagenomes</taxon>
    </lineage>
</organism>
<dbReference type="AlphaFoldDB" id="A0A6J7LV93"/>
<dbReference type="EMBL" id="CAFBQW010000050">
    <property type="protein sequence ID" value="CAB5064820.1"/>
    <property type="molecule type" value="Genomic_DNA"/>
</dbReference>
<gene>
    <name evidence="1" type="ORF">UFOPK2582_00552</name>
    <name evidence="2" type="ORF">UFOPK3046_00327</name>
    <name evidence="3" type="ORF">UFOPK3914_00506</name>
    <name evidence="4" type="ORF">UFOPK4354_00619</name>
</gene>
<dbReference type="EMBL" id="CAFAAQ010000016">
    <property type="protein sequence ID" value="CAB4797316.1"/>
    <property type="molecule type" value="Genomic_DNA"/>
</dbReference>
<evidence type="ECO:0000313" key="1">
    <source>
        <dbReference type="EMBL" id="CAB4693449.1"/>
    </source>
</evidence>
<evidence type="ECO:0000313" key="3">
    <source>
        <dbReference type="EMBL" id="CAB4972267.1"/>
    </source>
</evidence>
<evidence type="ECO:0000313" key="4">
    <source>
        <dbReference type="EMBL" id="CAB5064820.1"/>
    </source>
</evidence>
<dbReference type="EMBL" id="CAEZXS010000047">
    <property type="protein sequence ID" value="CAB4693449.1"/>
    <property type="molecule type" value="Genomic_DNA"/>
</dbReference>
<dbReference type="EMBL" id="CAFBOG010000031">
    <property type="protein sequence ID" value="CAB4972267.1"/>
    <property type="molecule type" value="Genomic_DNA"/>
</dbReference>
<sequence>MRRIFWLGVGVVAGASGTIWAERKVRTQLDSLQPDHLVVVAQKRATSLGRQLLDAALEGRSAMQDREAELRDQYHSPLVSEFPRDVVDISARRVTESRSYR</sequence>
<evidence type="ECO:0000313" key="2">
    <source>
        <dbReference type="EMBL" id="CAB4797316.1"/>
    </source>
</evidence>
<accession>A0A6J7LV93</accession>